<protein>
    <submittedName>
        <fullName evidence="1">Uncharacterized protein</fullName>
    </submittedName>
</protein>
<name>A0AAW2DPB1_9ROSI</name>
<dbReference type="EMBL" id="JAZDWU010000002">
    <property type="protein sequence ID" value="KAL0011954.1"/>
    <property type="molecule type" value="Genomic_DNA"/>
</dbReference>
<evidence type="ECO:0000313" key="2">
    <source>
        <dbReference type="Proteomes" id="UP001459277"/>
    </source>
</evidence>
<reference evidence="1 2" key="1">
    <citation type="submission" date="2024-01" db="EMBL/GenBank/DDBJ databases">
        <title>A telomere-to-telomere, gap-free genome of sweet tea (Lithocarpus litseifolius).</title>
        <authorList>
            <person name="Zhou J."/>
        </authorList>
    </citation>
    <scope>NUCLEOTIDE SEQUENCE [LARGE SCALE GENOMIC DNA]</scope>
    <source>
        <strain evidence="1">Zhou-2022a</strain>
        <tissue evidence="1">Leaf</tissue>
    </source>
</reference>
<proteinExistence type="predicted"/>
<comment type="caution">
    <text evidence="1">The sequence shown here is derived from an EMBL/GenBank/DDBJ whole genome shotgun (WGS) entry which is preliminary data.</text>
</comment>
<dbReference type="Proteomes" id="UP001459277">
    <property type="component" value="Unassembled WGS sequence"/>
</dbReference>
<gene>
    <name evidence="1" type="ORF">SO802_007062</name>
</gene>
<accession>A0AAW2DPB1</accession>
<evidence type="ECO:0000313" key="1">
    <source>
        <dbReference type="EMBL" id="KAL0011954.1"/>
    </source>
</evidence>
<sequence>MSIWVQRFQVSVAKESPHGILVKGSQKEVKSNLDTVVGEEREDTQSKVVVMNVIPLLVEEYKWGHLDPSFDPSENHNNFTVNKAVRTTCVTL</sequence>
<dbReference type="AlphaFoldDB" id="A0AAW2DPB1"/>
<organism evidence="1 2">
    <name type="scientific">Lithocarpus litseifolius</name>
    <dbReference type="NCBI Taxonomy" id="425828"/>
    <lineage>
        <taxon>Eukaryota</taxon>
        <taxon>Viridiplantae</taxon>
        <taxon>Streptophyta</taxon>
        <taxon>Embryophyta</taxon>
        <taxon>Tracheophyta</taxon>
        <taxon>Spermatophyta</taxon>
        <taxon>Magnoliopsida</taxon>
        <taxon>eudicotyledons</taxon>
        <taxon>Gunneridae</taxon>
        <taxon>Pentapetalae</taxon>
        <taxon>rosids</taxon>
        <taxon>fabids</taxon>
        <taxon>Fagales</taxon>
        <taxon>Fagaceae</taxon>
        <taxon>Lithocarpus</taxon>
    </lineage>
</organism>
<keyword evidence="2" id="KW-1185">Reference proteome</keyword>